<proteinExistence type="predicted"/>
<evidence type="ECO:0000313" key="3">
    <source>
        <dbReference type="EMBL" id="CAB4167295.1"/>
    </source>
</evidence>
<reference evidence="2" key="1">
    <citation type="submission" date="2020-04" db="EMBL/GenBank/DDBJ databases">
        <authorList>
            <person name="Chiriac C."/>
            <person name="Salcher M."/>
            <person name="Ghai R."/>
            <person name="Kavagutti S V."/>
        </authorList>
    </citation>
    <scope>NUCLEOTIDE SEQUENCE</scope>
</reference>
<accession>A0A6J5N9V2</accession>
<evidence type="ECO:0000313" key="2">
    <source>
        <dbReference type="EMBL" id="CAB4156450.1"/>
    </source>
</evidence>
<feature type="domain" description="DUF927" evidence="1">
    <location>
        <begin position="388"/>
        <end position="668"/>
    </location>
</feature>
<organism evidence="2">
    <name type="scientific">uncultured Caudovirales phage</name>
    <dbReference type="NCBI Taxonomy" id="2100421"/>
    <lineage>
        <taxon>Viruses</taxon>
        <taxon>Duplodnaviria</taxon>
        <taxon>Heunggongvirae</taxon>
        <taxon>Uroviricota</taxon>
        <taxon>Caudoviricetes</taxon>
        <taxon>Peduoviridae</taxon>
        <taxon>Maltschvirus</taxon>
        <taxon>Maltschvirus maltsch</taxon>
    </lineage>
</organism>
<evidence type="ECO:0000313" key="5">
    <source>
        <dbReference type="EMBL" id="CAB4181243.1"/>
    </source>
</evidence>
<evidence type="ECO:0000259" key="1">
    <source>
        <dbReference type="Pfam" id="PF06048"/>
    </source>
</evidence>
<dbReference type="EMBL" id="LR796643">
    <property type="protein sequence ID" value="CAB4156450.1"/>
    <property type="molecule type" value="Genomic_DNA"/>
</dbReference>
<dbReference type="EMBL" id="LR798362">
    <property type="protein sequence ID" value="CAB5226884.1"/>
    <property type="molecule type" value="Genomic_DNA"/>
</dbReference>
<name>A0A6J5N9V2_9CAUD</name>
<evidence type="ECO:0000313" key="6">
    <source>
        <dbReference type="EMBL" id="CAB4195822.1"/>
    </source>
</evidence>
<dbReference type="EMBL" id="LR797024">
    <property type="protein sequence ID" value="CAB4181243.1"/>
    <property type="molecule type" value="Genomic_DNA"/>
</dbReference>
<dbReference type="EMBL" id="LR796827">
    <property type="protein sequence ID" value="CAB4168452.1"/>
    <property type="molecule type" value="Genomic_DNA"/>
</dbReference>
<dbReference type="EMBL" id="LR797356">
    <property type="protein sequence ID" value="CAB4205238.1"/>
    <property type="molecule type" value="Genomic_DNA"/>
</dbReference>
<sequence length="955" mass="104363">MPEFDLLSSVQPSDGWFAVLSIKEGKVRQQMVATRAEVDELTIAHVANGRDVYFGVAKFKTDASRQKDNVLALRSLWLDIDCGEAKAEINDKTGLPAGYLDRGVAGEALKGFVKATGLPNPVVVSSGRGLHVYWPLTEDVSREQWEPAAAALQAKCREWGLLVDPAVFEVARVLRIPGTQNFKDTPPTDVQVLRFNPPTPFGELCALLGVDGPSPAANPVATVGKPARLTALAQSLEGPGMVCSFARIIERSELGGGCEQMLRAVKDRATIGYDLWTAALSIANKCQVDRDEGIRMVSDGHPDYDFEEASAKAATFGSPRTCANLEAIDAAACKKCPHKGKIRTPIVLGGVVAAAPEDYTVIVPGSHGVDDAVVKPIYPDPYFWAEAGGVWAHPPDGQGEPKFVYAHHLYVTKRLDDPDEGDVFAMHHHLPNHAVRVFTVTHTQALNPDEMRRALGKKGVIPLSKKQSDLITDYVLRSVAKMQYTGEPTKMRLQFGWADNNTKFVIGDREITTEGVYHTPPSKSTKHLSSAMIPTGSLASWKEVFALYGREGLEPHAFAALTGFGAPLFRYTGQRGGMINVIHPNSGTGKTTILHMANSIWGDPVLLCGAKIDTQNAKIARMGILNNLPVTFDEMTNTKAEEFSELVYCMEQGRGKDRMTMSTNEIRSNAASWRTLSLCSSNASFYEKLAAYKRAPDGESMRLLEYKIEPTDVIDVAHAKNMFDHVLKGNFGHAGPIYAEWLVNNQEEAESTVLSLQAKFDAELKLTQRERIWSATIASNVAGGLIAKRLNLLDWDLHRIYRWVSAELLSMRQDVPPPSSDAAAVVGDYILHNIQSVLVVDGLPIPGTKTYALPIDEPYRELLIRYEPDTQHLYIVAASFREFCSAAQVSYKDTIAELSARGIHTGSFMKRMTKGMKISSLATTYVLAFDCRTEPEFAALGAGVVAGVTSAGRDS</sequence>
<evidence type="ECO:0000313" key="8">
    <source>
        <dbReference type="EMBL" id="CAB4221697.1"/>
    </source>
</evidence>
<dbReference type="EMBL" id="LR796804">
    <property type="protein sequence ID" value="CAB4167295.1"/>
    <property type="molecule type" value="Genomic_DNA"/>
</dbReference>
<dbReference type="EMBL" id="LR797234">
    <property type="protein sequence ID" value="CAB4195822.1"/>
    <property type="molecule type" value="Genomic_DNA"/>
</dbReference>
<dbReference type="Pfam" id="PF06048">
    <property type="entry name" value="DUF927"/>
    <property type="match status" value="1"/>
</dbReference>
<evidence type="ECO:0000313" key="7">
    <source>
        <dbReference type="EMBL" id="CAB4205238.1"/>
    </source>
</evidence>
<evidence type="ECO:0000313" key="4">
    <source>
        <dbReference type="EMBL" id="CAB4168452.1"/>
    </source>
</evidence>
<dbReference type="EMBL" id="LR797506">
    <property type="protein sequence ID" value="CAB4221697.1"/>
    <property type="molecule type" value="Genomic_DNA"/>
</dbReference>
<protein>
    <recommendedName>
        <fullName evidence="1">DUF927 domain-containing protein</fullName>
    </recommendedName>
</protein>
<gene>
    <name evidence="5" type="ORF">UFOVP1058_22</name>
    <name evidence="6" type="ORF">UFOVP1289_46</name>
    <name evidence="7" type="ORF">UFOVP1410_40</name>
    <name evidence="9" type="ORF">UFOVP1514_61</name>
    <name evidence="8" type="ORF">UFOVP1642_4</name>
    <name evidence="2" type="ORF">UFOVP656_58</name>
    <name evidence="3" type="ORF">UFOVP857_11</name>
    <name evidence="4" type="ORF">UFOVP879_35</name>
</gene>
<dbReference type="InterPro" id="IPR009270">
    <property type="entry name" value="DUF927"/>
</dbReference>
<evidence type="ECO:0000313" key="9">
    <source>
        <dbReference type="EMBL" id="CAB5226884.1"/>
    </source>
</evidence>